<keyword evidence="9" id="KW-0472">Membrane</keyword>
<sequence>MTYARAIARRWRHLSLAARFGLAGGVVLAVASLLVGLFVSARIEASVVRNTATSTALYMESFISPISQQLAGSKHLSDNARRALEEIFTNTPLGKRVVSYKIWKPGGLVVEASDATLIGRTFPPTEGLRGAWAGRVTAEFERLGDAEDRGEAAMGLPLLEIYSPIREAWSGEIIAVAEFYEINQQLADDLAASRRTAWLAVIVVGACLGAALYLIVLGGSRTIEAQKRDLDARLRELRGLSHHNRDLRLRIEEAAGRATATAEHALRRIGADLHDGPAQYLAFAALRLDDLREAQAGDAARRELDSVRDALAMAMEEVRGISRGLTLPDIAEKPPAEVARMAIAAHRDRTGEAVDERIEPVPEAGITPATRICIYRFVQEGLNNASRHGGGAGLRVSITGDATRIELRVADSGSGFGAGGPAFGLGLSGLRDRIESLGGRFETGISATGGAEIGMTLWTGGER</sequence>
<dbReference type="RefSeq" id="WP_069332441.1">
    <property type="nucleotide sequence ID" value="NZ_MABH01000155.1"/>
</dbReference>
<feature type="domain" description="Signal transduction histidine kinase subgroup 3 dimerisation and phosphoacceptor" evidence="10">
    <location>
        <begin position="267"/>
        <end position="326"/>
    </location>
</feature>
<keyword evidence="3" id="KW-0597">Phosphoprotein</keyword>
<evidence type="ECO:0000256" key="8">
    <source>
        <dbReference type="ARBA" id="ARBA00023012"/>
    </source>
</evidence>
<protein>
    <recommendedName>
        <fullName evidence="2">histidine kinase</fullName>
        <ecNumber evidence="2">2.7.13.3</ecNumber>
    </recommendedName>
</protein>
<dbReference type="InterPro" id="IPR050482">
    <property type="entry name" value="Sensor_HK_TwoCompSys"/>
</dbReference>
<keyword evidence="4" id="KW-0808">Transferase</keyword>
<dbReference type="SUPFAM" id="SSF55874">
    <property type="entry name" value="ATPase domain of HSP90 chaperone/DNA topoisomerase II/histidine kinase"/>
    <property type="match status" value="1"/>
</dbReference>
<organism evidence="11 12">
    <name type="scientific">Cereibacter johrii</name>
    <dbReference type="NCBI Taxonomy" id="445629"/>
    <lineage>
        <taxon>Bacteria</taxon>
        <taxon>Pseudomonadati</taxon>
        <taxon>Pseudomonadota</taxon>
        <taxon>Alphaproteobacteria</taxon>
        <taxon>Rhodobacterales</taxon>
        <taxon>Paracoccaceae</taxon>
        <taxon>Cereibacter</taxon>
    </lineage>
</organism>
<reference evidence="11 12" key="1">
    <citation type="submission" date="2018-04" db="EMBL/GenBank/DDBJ databases">
        <title>Genomic Encyclopedia of Type Strains, Phase III (KMG-III): the genomes of soil and plant-associated and newly described type strains.</title>
        <authorList>
            <person name="Whitman W."/>
        </authorList>
    </citation>
    <scope>NUCLEOTIDE SEQUENCE [LARGE SCALE GENOMIC DNA]</scope>
    <source>
        <strain evidence="11 12">JA192</strain>
    </source>
</reference>
<evidence type="ECO:0000313" key="11">
    <source>
        <dbReference type="EMBL" id="PTM81451.1"/>
    </source>
</evidence>
<dbReference type="InterPro" id="IPR011712">
    <property type="entry name" value="Sig_transdc_His_kin_sub3_dim/P"/>
</dbReference>
<dbReference type="GO" id="GO:0016301">
    <property type="term" value="F:kinase activity"/>
    <property type="evidence" value="ECO:0007669"/>
    <property type="project" value="UniProtKB-KW"/>
</dbReference>
<comment type="caution">
    <text evidence="11">The sequence shown here is derived from an EMBL/GenBank/DDBJ whole genome shotgun (WGS) entry which is preliminary data.</text>
</comment>
<keyword evidence="7" id="KW-0067">ATP-binding</keyword>
<dbReference type="Proteomes" id="UP000240800">
    <property type="component" value="Unassembled WGS sequence"/>
</dbReference>
<dbReference type="CDD" id="cd16917">
    <property type="entry name" value="HATPase_UhpB-NarQ-NarX-like"/>
    <property type="match status" value="1"/>
</dbReference>
<dbReference type="PANTHER" id="PTHR24421">
    <property type="entry name" value="NITRATE/NITRITE SENSOR PROTEIN NARX-RELATED"/>
    <property type="match status" value="1"/>
</dbReference>
<gene>
    <name evidence="11" type="ORF">C8J29_101389</name>
</gene>
<dbReference type="Pfam" id="PF07730">
    <property type="entry name" value="HisKA_3"/>
    <property type="match status" value="1"/>
</dbReference>
<evidence type="ECO:0000256" key="5">
    <source>
        <dbReference type="ARBA" id="ARBA00022741"/>
    </source>
</evidence>
<evidence type="ECO:0000256" key="9">
    <source>
        <dbReference type="SAM" id="Phobius"/>
    </source>
</evidence>
<dbReference type="Gene3D" id="3.30.565.10">
    <property type="entry name" value="Histidine kinase-like ATPase, C-terminal domain"/>
    <property type="match status" value="1"/>
</dbReference>
<keyword evidence="8" id="KW-0902">Two-component regulatory system</keyword>
<keyword evidence="9" id="KW-0812">Transmembrane</keyword>
<evidence type="ECO:0000256" key="3">
    <source>
        <dbReference type="ARBA" id="ARBA00022553"/>
    </source>
</evidence>
<dbReference type="EMBL" id="PZZW01000001">
    <property type="protein sequence ID" value="PTM81451.1"/>
    <property type="molecule type" value="Genomic_DNA"/>
</dbReference>
<feature type="transmembrane region" description="Helical" evidence="9">
    <location>
        <begin position="197"/>
        <end position="218"/>
    </location>
</feature>
<keyword evidence="6 11" id="KW-0418">Kinase</keyword>
<evidence type="ECO:0000256" key="2">
    <source>
        <dbReference type="ARBA" id="ARBA00012438"/>
    </source>
</evidence>
<keyword evidence="12" id="KW-1185">Reference proteome</keyword>
<evidence type="ECO:0000313" key="12">
    <source>
        <dbReference type="Proteomes" id="UP000240800"/>
    </source>
</evidence>
<dbReference type="PANTHER" id="PTHR24421:SF10">
    <property type="entry name" value="NITRATE_NITRITE SENSOR PROTEIN NARQ"/>
    <property type="match status" value="1"/>
</dbReference>
<evidence type="ECO:0000256" key="6">
    <source>
        <dbReference type="ARBA" id="ARBA00022777"/>
    </source>
</evidence>
<keyword evidence="9" id="KW-1133">Transmembrane helix</keyword>
<dbReference type="InterPro" id="IPR036890">
    <property type="entry name" value="HATPase_C_sf"/>
</dbReference>
<feature type="transmembrane region" description="Helical" evidence="9">
    <location>
        <begin position="20"/>
        <end position="41"/>
    </location>
</feature>
<proteinExistence type="predicted"/>
<comment type="catalytic activity">
    <reaction evidence="1">
        <text>ATP + protein L-histidine = ADP + protein N-phospho-L-histidine.</text>
        <dbReference type="EC" id="2.7.13.3"/>
    </reaction>
</comment>
<evidence type="ECO:0000256" key="4">
    <source>
        <dbReference type="ARBA" id="ARBA00022679"/>
    </source>
</evidence>
<dbReference type="Gene3D" id="1.20.5.1930">
    <property type="match status" value="1"/>
</dbReference>
<name>A0ABX5JC93_9RHOB</name>
<evidence type="ECO:0000256" key="1">
    <source>
        <dbReference type="ARBA" id="ARBA00000085"/>
    </source>
</evidence>
<evidence type="ECO:0000259" key="10">
    <source>
        <dbReference type="Pfam" id="PF07730"/>
    </source>
</evidence>
<evidence type="ECO:0000256" key="7">
    <source>
        <dbReference type="ARBA" id="ARBA00022840"/>
    </source>
</evidence>
<keyword evidence="5" id="KW-0547">Nucleotide-binding</keyword>
<dbReference type="EC" id="2.7.13.3" evidence="2"/>
<accession>A0ABX5JC93</accession>